<dbReference type="PANTHER" id="PTHR23537">
    <property type="match status" value="1"/>
</dbReference>
<gene>
    <name evidence="5" type="ordered locus">amb1665</name>
</gene>
<evidence type="ECO:0000313" key="5">
    <source>
        <dbReference type="EMBL" id="BAE50469.1"/>
    </source>
</evidence>
<organism evidence="5 6">
    <name type="scientific">Paramagnetospirillum magneticum (strain ATCC 700264 / AMB-1)</name>
    <name type="common">Magnetospirillum magneticum</name>
    <dbReference type="NCBI Taxonomy" id="342108"/>
    <lineage>
        <taxon>Bacteria</taxon>
        <taxon>Pseudomonadati</taxon>
        <taxon>Pseudomonadota</taxon>
        <taxon>Alphaproteobacteria</taxon>
        <taxon>Rhodospirillales</taxon>
        <taxon>Magnetospirillaceae</taxon>
        <taxon>Paramagnetospirillum</taxon>
    </lineage>
</organism>
<dbReference type="GO" id="GO:0005886">
    <property type="term" value="C:plasma membrane"/>
    <property type="evidence" value="ECO:0007669"/>
    <property type="project" value="TreeGrafter"/>
</dbReference>
<evidence type="ECO:0000313" key="6">
    <source>
        <dbReference type="Proteomes" id="UP000007058"/>
    </source>
</evidence>
<protein>
    <submittedName>
        <fullName evidence="5">Permease of the major facilitator superfamily</fullName>
    </submittedName>
</protein>
<dbReference type="GO" id="GO:0022857">
    <property type="term" value="F:transmembrane transporter activity"/>
    <property type="evidence" value="ECO:0007669"/>
    <property type="project" value="InterPro"/>
</dbReference>
<dbReference type="STRING" id="342108.amb1665"/>
<dbReference type="Proteomes" id="UP000007058">
    <property type="component" value="Chromosome"/>
</dbReference>
<sequence>MTRTTMTATSEHPLVRRLPFHYAWAIVAAGCIGLFAALGLGRFALGMLLPSMGQSLELSRSEMGWISTGNFIGYMAAVTLGGRMVARWGARNTVVAGLGLVALSMMAVSRAEGFLQVLALYVVTGYGSGAANVPVMGLIAHWFGRRVRGRAAGFVVIGSGFAIMTAGVLIPAINAAHGAEGWRFAWLVIGLMVLATALIDLLVLRNHPSELGLAPVTGAPAAGAGTPAPICAAAPSPSAKRRILAHLGAVYAAFGFTYVIYATFIVTALVQERGFPESTAGMFWSWIGFLSLASGPVFGSLSDRIGRRAGLMIVFSCQAAAYVLVALPLPEPFLYASIALFGLVVWAVPSIMAAAVGDYLGPEQAASSFGTITLIFALGQICGPAVAGWMADAWGSFSGAFAMAAAVAGLGVAGAAFLPNPKRH</sequence>
<dbReference type="Pfam" id="PF07690">
    <property type="entry name" value="MFS_1"/>
    <property type="match status" value="1"/>
</dbReference>
<dbReference type="InterPro" id="IPR020846">
    <property type="entry name" value="MFS_dom"/>
</dbReference>
<proteinExistence type="predicted"/>
<keyword evidence="1" id="KW-0812">Transmembrane</keyword>
<dbReference type="AlphaFoldDB" id="Q2W6Q6"/>
<name>Q2W6Q6_PARM1</name>
<accession>Q2W6Q6</accession>
<dbReference type="PROSITE" id="PS51257">
    <property type="entry name" value="PROKAR_LIPOPROTEIN"/>
    <property type="match status" value="1"/>
</dbReference>
<feature type="domain" description="Major facilitator superfamily (MFS) profile" evidence="4">
    <location>
        <begin position="25"/>
        <end position="423"/>
    </location>
</feature>
<reference evidence="5 6" key="1">
    <citation type="journal article" date="2005" name="DNA Res.">
        <title>Complete genome sequence of the facultative anaerobic magnetotactic bacterium Magnetospirillum sp. strain AMB-1.</title>
        <authorList>
            <person name="Matsunaga T."/>
            <person name="Okamura Y."/>
            <person name="Fukuda Y."/>
            <person name="Wahyudi A.T."/>
            <person name="Murase Y."/>
            <person name="Takeyama H."/>
        </authorList>
    </citation>
    <scope>NUCLEOTIDE SEQUENCE [LARGE SCALE GENOMIC DNA]</scope>
    <source>
        <strain evidence="6">ATCC 700264 / AMB-1</strain>
    </source>
</reference>
<dbReference type="Gene3D" id="1.20.1250.20">
    <property type="entry name" value="MFS general substrate transporter like domains"/>
    <property type="match status" value="2"/>
</dbReference>
<dbReference type="InterPro" id="IPR011701">
    <property type="entry name" value="MFS"/>
</dbReference>
<evidence type="ECO:0000256" key="2">
    <source>
        <dbReference type="ARBA" id="ARBA00022989"/>
    </source>
</evidence>
<dbReference type="EMBL" id="AP007255">
    <property type="protein sequence ID" value="BAE50469.1"/>
    <property type="molecule type" value="Genomic_DNA"/>
</dbReference>
<dbReference type="HOGENOM" id="CLU_001265_7_4_5"/>
<dbReference type="SUPFAM" id="SSF103473">
    <property type="entry name" value="MFS general substrate transporter"/>
    <property type="match status" value="1"/>
</dbReference>
<keyword evidence="2" id="KW-1133">Transmembrane helix</keyword>
<keyword evidence="6" id="KW-1185">Reference proteome</keyword>
<evidence type="ECO:0000256" key="3">
    <source>
        <dbReference type="ARBA" id="ARBA00023136"/>
    </source>
</evidence>
<evidence type="ECO:0000256" key="1">
    <source>
        <dbReference type="ARBA" id="ARBA00022692"/>
    </source>
</evidence>
<keyword evidence="3" id="KW-0472">Membrane</keyword>
<evidence type="ECO:0000259" key="4">
    <source>
        <dbReference type="PROSITE" id="PS50850"/>
    </source>
</evidence>
<dbReference type="PROSITE" id="PS50850">
    <property type="entry name" value="MFS"/>
    <property type="match status" value="1"/>
</dbReference>
<dbReference type="KEGG" id="mag:amb1665"/>
<dbReference type="PANTHER" id="PTHR23537:SF1">
    <property type="entry name" value="SUGAR TRANSPORTER"/>
    <property type="match status" value="1"/>
</dbReference>
<dbReference type="InterPro" id="IPR010645">
    <property type="entry name" value="MFS_4"/>
</dbReference>
<dbReference type="InterPro" id="IPR036259">
    <property type="entry name" value="MFS_trans_sf"/>
</dbReference>